<dbReference type="SMART" id="SM00922">
    <property type="entry name" value="MR_MLE"/>
    <property type="match status" value="1"/>
</dbReference>
<dbReference type="InterPro" id="IPR029017">
    <property type="entry name" value="Enolase-like_N"/>
</dbReference>
<dbReference type="GO" id="GO:0016052">
    <property type="term" value="P:carbohydrate catabolic process"/>
    <property type="evidence" value="ECO:0007669"/>
    <property type="project" value="TreeGrafter"/>
</dbReference>
<evidence type="ECO:0000313" key="5">
    <source>
        <dbReference type="EMBL" id="SFO78869.1"/>
    </source>
</evidence>
<dbReference type="Pfam" id="PF02746">
    <property type="entry name" value="MR_MLE_N"/>
    <property type="match status" value="1"/>
</dbReference>
<dbReference type="PROSITE" id="PS00908">
    <property type="entry name" value="MR_MLE_1"/>
    <property type="match status" value="1"/>
</dbReference>
<dbReference type="Gene3D" id="3.30.390.10">
    <property type="entry name" value="Enolase-like, N-terminal domain"/>
    <property type="match status" value="1"/>
</dbReference>
<protein>
    <submittedName>
        <fullName evidence="5">L-alanine-DL-glutamate epimerase</fullName>
    </submittedName>
</protein>
<evidence type="ECO:0000313" key="6">
    <source>
        <dbReference type="Proteomes" id="UP000183413"/>
    </source>
</evidence>
<evidence type="ECO:0000256" key="2">
    <source>
        <dbReference type="ARBA" id="ARBA00022723"/>
    </source>
</evidence>
<dbReference type="SFLD" id="SFLDG00179">
    <property type="entry name" value="mandelate_racemase"/>
    <property type="match status" value="1"/>
</dbReference>
<gene>
    <name evidence="5" type="ORF">SAMN04489713_109305</name>
</gene>
<evidence type="ECO:0000256" key="1">
    <source>
        <dbReference type="ARBA" id="ARBA00001946"/>
    </source>
</evidence>
<dbReference type="AlphaFoldDB" id="A0A1I5K1H1"/>
<dbReference type="PANTHER" id="PTHR13794:SF58">
    <property type="entry name" value="MITOCHONDRIAL ENOLASE SUPERFAMILY MEMBER 1"/>
    <property type="match status" value="1"/>
</dbReference>
<dbReference type="GO" id="GO:0009063">
    <property type="term" value="P:amino acid catabolic process"/>
    <property type="evidence" value="ECO:0007669"/>
    <property type="project" value="InterPro"/>
</dbReference>
<reference evidence="5 6" key="1">
    <citation type="submission" date="2016-10" db="EMBL/GenBank/DDBJ databases">
        <authorList>
            <person name="de Groot N.N."/>
        </authorList>
    </citation>
    <scope>NUCLEOTIDE SEQUENCE [LARGE SCALE GENOMIC DNA]</scope>
    <source>
        <strain evidence="5 6">DSM 43067</strain>
    </source>
</reference>
<dbReference type="GO" id="GO:0016836">
    <property type="term" value="F:hydro-lyase activity"/>
    <property type="evidence" value="ECO:0007669"/>
    <property type="project" value="TreeGrafter"/>
</dbReference>
<dbReference type="EMBL" id="FOVH01000009">
    <property type="protein sequence ID" value="SFO78869.1"/>
    <property type="molecule type" value="Genomic_DNA"/>
</dbReference>
<dbReference type="SUPFAM" id="SSF54826">
    <property type="entry name" value="Enolase N-terminal domain-like"/>
    <property type="match status" value="1"/>
</dbReference>
<accession>A0A1I5K1H1</accession>
<dbReference type="InterPro" id="IPR013342">
    <property type="entry name" value="Mandelate_racemase_C"/>
</dbReference>
<dbReference type="Gene3D" id="3.20.20.120">
    <property type="entry name" value="Enolase-like C-terminal domain"/>
    <property type="match status" value="1"/>
</dbReference>
<keyword evidence="2" id="KW-0479">Metal-binding</keyword>
<dbReference type="InterPro" id="IPR013341">
    <property type="entry name" value="Mandelate_racemase_N_dom"/>
</dbReference>
<evidence type="ECO:0000256" key="3">
    <source>
        <dbReference type="ARBA" id="ARBA00022842"/>
    </source>
</evidence>
<dbReference type="eggNOG" id="COG4948">
    <property type="taxonomic scope" value="Bacteria"/>
</dbReference>
<comment type="cofactor">
    <cofactor evidence="1">
        <name>Mg(2+)</name>
        <dbReference type="ChEBI" id="CHEBI:18420"/>
    </cofactor>
</comment>
<dbReference type="GO" id="GO:0000287">
    <property type="term" value="F:magnesium ion binding"/>
    <property type="evidence" value="ECO:0007669"/>
    <property type="project" value="TreeGrafter"/>
</dbReference>
<organism evidence="5 6">
    <name type="scientific">Actinomadura madurae</name>
    <dbReference type="NCBI Taxonomy" id="1993"/>
    <lineage>
        <taxon>Bacteria</taxon>
        <taxon>Bacillati</taxon>
        <taxon>Actinomycetota</taxon>
        <taxon>Actinomycetes</taxon>
        <taxon>Streptosporangiales</taxon>
        <taxon>Thermomonosporaceae</taxon>
        <taxon>Actinomadura</taxon>
    </lineage>
</organism>
<dbReference type="SFLD" id="SFLDS00001">
    <property type="entry name" value="Enolase"/>
    <property type="match status" value="1"/>
</dbReference>
<keyword evidence="3" id="KW-0460">Magnesium</keyword>
<keyword evidence="6" id="KW-1185">Reference proteome</keyword>
<dbReference type="InterPro" id="IPR036849">
    <property type="entry name" value="Enolase-like_C_sf"/>
</dbReference>
<feature type="domain" description="Mandelate racemase/muconate lactonizing enzyme C-terminal" evidence="4">
    <location>
        <begin position="138"/>
        <end position="239"/>
    </location>
</feature>
<name>A0A1I5K1H1_9ACTN</name>
<dbReference type="InterPro" id="IPR046945">
    <property type="entry name" value="RHMD-like"/>
</dbReference>
<dbReference type="SUPFAM" id="SSF51604">
    <property type="entry name" value="Enolase C-terminal domain-like"/>
    <property type="match status" value="1"/>
</dbReference>
<dbReference type="RefSeq" id="WP_021599272.1">
    <property type="nucleotide sequence ID" value="NZ_FOVH01000009.1"/>
</dbReference>
<sequence>MTALAASAYTVPTDAPEADGTLAWDSTTLVLAEARHGGRTGLGWTYGPAAAADLIGGLLEPAVRGTDPMDVPRAHEAMRRAVRNAGRPGTAAMAVSAVDTALWDLKARLLDLPLHRLLGTVHDTVPVYGSGGFTTYDDARTRAQLRHWSADLGIPRVKIKIGESWGRAEDRDLARLRLARAAVGDGADLYADANGAYTVKQAIRVARLAEDTGLRWFEEPVTSDDLPGLRAVAAAAACEVAAGEYGYDLPDFVPLMDAVDCPQADATRCGGLTGFLRVAALARAHQRDLSAHCAPHLHAAVMAAIPNARHIEWFHDHVRVEATLFDGCLSPAGGTVRPRDEPGNGLTLRAEEAGAYRVA</sequence>
<dbReference type="OrthoDB" id="9796450at2"/>
<dbReference type="InterPro" id="IPR018110">
    <property type="entry name" value="Mandel_Rmase/mucon_lact_enz_CS"/>
</dbReference>
<dbReference type="InParanoid" id="A0A1I5K1H1"/>
<proteinExistence type="predicted"/>
<dbReference type="STRING" id="1993.SAMN04489713_109305"/>
<dbReference type="InterPro" id="IPR029065">
    <property type="entry name" value="Enolase_C-like"/>
</dbReference>
<evidence type="ECO:0000259" key="4">
    <source>
        <dbReference type="SMART" id="SM00922"/>
    </source>
</evidence>
<dbReference type="PANTHER" id="PTHR13794">
    <property type="entry name" value="ENOLASE SUPERFAMILY, MANDELATE RACEMASE"/>
    <property type="match status" value="1"/>
</dbReference>
<dbReference type="Proteomes" id="UP000183413">
    <property type="component" value="Unassembled WGS sequence"/>
</dbReference>
<dbReference type="Pfam" id="PF13378">
    <property type="entry name" value="MR_MLE_C"/>
    <property type="match status" value="1"/>
</dbReference>